<dbReference type="EMBL" id="JASJOU010000002">
    <property type="protein sequence ID" value="MDJ1500886.1"/>
    <property type="molecule type" value="Genomic_DNA"/>
</dbReference>
<keyword evidence="6" id="KW-1185">Reference proteome</keyword>
<dbReference type="RefSeq" id="WP_313975405.1">
    <property type="nucleotide sequence ID" value="NZ_JASJOU010000002.1"/>
</dbReference>
<accession>A0AAE3QZG4</accession>
<dbReference type="PANTHER" id="PTHR30244:SF34">
    <property type="entry name" value="DTDP-4-AMINO-4,6-DIDEOXYGALACTOSE TRANSAMINASE"/>
    <property type="match status" value="1"/>
</dbReference>
<comment type="caution">
    <text evidence="5">The sequence shown here is derived from an EMBL/GenBank/DDBJ whole genome shotgun (WGS) entry which is preliminary data.</text>
</comment>
<dbReference type="InterPro" id="IPR015421">
    <property type="entry name" value="PyrdxlP-dep_Trfase_major"/>
</dbReference>
<proteinExistence type="inferred from homology"/>
<evidence type="ECO:0000256" key="3">
    <source>
        <dbReference type="PIRSR" id="PIRSR000390-2"/>
    </source>
</evidence>
<dbReference type="InterPro" id="IPR015424">
    <property type="entry name" value="PyrdxlP-dep_Trfase"/>
</dbReference>
<sequence length="406" mass="45439">MPGIEFFGEEERREVMDVLETGVMFRYNHDAERKGHWKARDFEKSVADFVGAKYAHAVSNGSAAVVCALAACGVGYNDEVIVPPFTFIATVEAVLWLGAIPVFAEIDETLNLSPEGIKACITPKTKAVLLVQMCGAMAKMDEIVKVCQDNNVMLIEDTAQALGASYKGKSAGLWGRMGCYSFDFFKITTCGEGGVLVTNDEQLYKNADVFSDHGHDHIGNNRGMEKHPALGINFRIGEFNAAVGLAQMRKIKQFIEIQRKNKATLVNTLSKFPFIQFREMTDEAGDSATFLSFFMPDEAAARLAVEEFKAQNLDSYAYWFDNNYHYIKNWDHLISLTSVNPMPIHHQEKPQDWSKIRSYIPKTDNLISRLISLQVKVGWTDEQLTERCQKLSNAFEAVAKKLSVTA</sequence>
<dbReference type="GO" id="GO:0000271">
    <property type="term" value="P:polysaccharide biosynthetic process"/>
    <property type="evidence" value="ECO:0007669"/>
    <property type="project" value="TreeGrafter"/>
</dbReference>
<evidence type="ECO:0000256" key="1">
    <source>
        <dbReference type="ARBA" id="ARBA00037999"/>
    </source>
</evidence>
<evidence type="ECO:0000256" key="4">
    <source>
        <dbReference type="RuleBase" id="RU004508"/>
    </source>
</evidence>
<dbReference type="Gene3D" id="3.90.1150.10">
    <property type="entry name" value="Aspartate Aminotransferase, domain 1"/>
    <property type="match status" value="1"/>
</dbReference>
<feature type="modified residue" description="N6-(pyridoxal phosphate)lysine" evidence="3">
    <location>
        <position position="186"/>
    </location>
</feature>
<dbReference type="CDD" id="cd00616">
    <property type="entry name" value="AHBA_syn"/>
    <property type="match status" value="1"/>
</dbReference>
<protein>
    <submittedName>
        <fullName evidence="5">DegT/DnrJ/EryC1/StrS family aminotransferase</fullName>
        <ecNumber evidence="5">2.6.1.-</ecNumber>
    </submittedName>
</protein>
<gene>
    <name evidence="5" type="ORF">QNI22_09515</name>
</gene>
<dbReference type="InterPro" id="IPR015422">
    <property type="entry name" value="PyrdxlP-dep_Trfase_small"/>
</dbReference>
<feature type="active site" description="Proton acceptor" evidence="2">
    <location>
        <position position="186"/>
    </location>
</feature>
<name>A0AAE3QZG4_9BACT</name>
<dbReference type="PANTHER" id="PTHR30244">
    <property type="entry name" value="TRANSAMINASE"/>
    <property type="match status" value="1"/>
</dbReference>
<dbReference type="InterPro" id="IPR000653">
    <property type="entry name" value="DegT/StrS_aminotransferase"/>
</dbReference>
<dbReference type="EC" id="2.6.1.-" evidence="5"/>
<organism evidence="5 6">
    <name type="scientific">Xanthocytophaga agilis</name>
    <dbReference type="NCBI Taxonomy" id="3048010"/>
    <lineage>
        <taxon>Bacteria</taxon>
        <taxon>Pseudomonadati</taxon>
        <taxon>Bacteroidota</taxon>
        <taxon>Cytophagia</taxon>
        <taxon>Cytophagales</taxon>
        <taxon>Rhodocytophagaceae</taxon>
        <taxon>Xanthocytophaga</taxon>
    </lineage>
</organism>
<evidence type="ECO:0000256" key="2">
    <source>
        <dbReference type="PIRSR" id="PIRSR000390-1"/>
    </source>
</evidence>
<evidence type="ECO:0000313" key="6">
    <source>
        <dbReference type="Proteomes" id="UP001232063"/>
    </source>
</evidence>
<dbReference type="Gene3D" id="3.40.640.10">
    <property type="entry name" value="Type I PLP-dependent aspartate aminotransferase-like (Major domain)"/>
    <property type="match status" value="1"/>
</dbReference>
<keyword evidence="5" id="KW-0032">Aminotransferase</keyword>
<comment type="similarity">
    <text evidence="1 4">Belongs to the DegT/DnrJ/EryC1 family.</text>
</comment>
<dbReference type="Proteomes" id="UP001232063">
    <property type="component" value="Unassembled WGS sequence"/>
</dbReference>
<dbReference type="Pfam" id="PF01041">
    <property type="entry name" value="DegT_DnrJ_EryC1"/>
    <property type="match status" value="1"/>
</dbReference>
<dbReference type="PIRSF" id="PIRSF000390">
    <property type="entry name" value="PLP_StrS"/>
    <property type="match status" value="1"/>
</dbReference>
<dbReference type="AlphaFoldDB" id="A0AAE3QZG4"/>
<dbReference type="SUPFAM" id="SSF53383">
    <property type="entry name" value="PLP-dependent transferases"/>
    <property type="match status" value="1"/>
</dbReference>
<reference evidence="5" key="1">
    <citation type="submission" date="2023-05" db="EMBL/GenBank/DDBJ databases">
        <authorList>
            <person name="Zhang X."/>
        </authorList>
    </citation>
    <scope>NUCLEOTIDE SEQUENCE</scope>
    <source>
        <strain evidence="5">BD1B2-1</strain>
    </source>
</reference>
<dbReference type="GO" id="GO:0008483">
    <property type="term" value="F:transaminase activity"/>
    <property type="evidence" value="ECO:0007669"/>
    <property type="project" value="UniProtKB-KW"/>
</dbReference>
<keyword evidence="3 4" id="KW-0663">Pyridoxal phosphate</keyword>
<evidence type="ECO:0000313" key="5">
    <source>
        <dbReference type="EMBL" id="MDJ1500886.1"/>
    </source>
</evidence>
<dbReference type="GO" id="GO:0030170">
    <property type="term" value="F:pyridoxal phosphate binding"/>
    <property type="evidence" value="ECO:0007669"/>
    <property type="project" value="TreeGrafter"/>
</dbReference>
<keyword evidence="5" id="KW-0808">Transferase</keyword>